<reference evidence="7" key="1">
    <citation type="journal article" date="2017" name="Genome Biol.">
        <title>Comparative genomics reveals high biological diversity and specific adaptations in the industrially and medically important fungal genus Aspergillus.</title>
        <authorList>
            <person name="de Vries R.P."/>
            <person name="Riley R."/>
            <person name="Wiebenga A."/>
            <person name="Aguilar-Osorio G."/>
            <person name="Amillis S."/>
            <person name="Uchima C.A."/>
            <person name="Anderluh G."/>
            <person name="Asadollahi M."/>
            <person name="Askin M."/>
            <person name="Barry K."/>
            <person name="Battaglia E."/>
            <person name="Bayram O."/>
            <person name="Benocci T."/>
            <person name="Braus-Stromeyer S.A."/>
            <person name="Caldana C."/>
            <person name="Canovas D."/>
            <person name="Cerqueira G.C."/>
            <person name="Chen F."/>
            <person name="Chen W."/>
            <person name="Choi C."/>
            <person name="Clum A."/>
            <person name="Dos Santos R.A."/>
            <person name="Damasio A.R."/>
            <person name="Diallinas G."/>
            <person name="Emri T."/>
            <person name="Fekete E."/>
            <person name="Flipphi M."/>
            <person name="Freyberg S."/>
            <person name="Gallo A."/>
            <person name="Gournas C."/>
            <person name="Habgood R."/>
            <person name="Hainaut M."/>
            <person name="Harispe M.L."/>
            <person name="Henrissat B."/>
            <person name="Hilden K.S."/>
            <person name="Hope R."/>
            <person name="Hossain A."/>
            <person name="Karabika E."/>
            <person name="Karaffa L."/>
            <person name="Karanyi Z."/>
            <person name="Krasevec N."/>
            <person name="Kuo A."/>
            <person name="Kusch H."/>
            <person name="LaButti K."/>
            <person name="Lagendijk E.L."/>
            <person name="Lapidus A."/>
            <person name="Levasseur A."/>
            <person name="Lindquist E."/>
            <person name="Lipzen A."/>
            <person name="Logrieco A.F."/>
            <person name="MacCabe A."/>
            <person name="Maekelae M.R."/>
            <person name="Malavazi I."/>
            <person name="Melin P."/>
            <person name="Meyer V."/>
            <person name="Mielnichuk N."/>
            <person name="Miskei M."/>
            <person name="Molnar A.P."/>
            <person name="Mule G."/>
            <person name="Ngan C.Y."/>
            <person name="Orejas M."/>
            <person name="Orosz E."/>
            <person name="Ouedraogo J.P."/>
            <person name="Overkamp K.M."/>
            <person name="Park H.-S."/>
            <person name="Perrone G."/>
            <person name="Piumi F."/>
            <person name="Punt P.J."/>
            <person name="Ram A.F."/>
            <person name="Ramon A."/>
            <person name="Rauscher S."/>
            <person name="Record E."/>
            <person name="Riano-Pachon D.M."/>
            <person name="Robert V."/>
            <person name="Roehrig J."/>
            <person name="Ruller R."/>
            <person name="Salamov A."/>
            <person name="Salih N.S."/>
            <person name="Samson R.A."/>
            <person name="Sandor E."/>
            <person name="Sanguinetti M."/>
            <person name="Schuetze T."/>
            <person name="Sepcic K."/>
            <person name="Shelest E."/>
            <person name="Sherlock G."/>
            <person name="Sophianopoulou V."/>
            <person name="Squina F.M."/>
            <person name="Sun H."/>
            <person name="Susca A."/>
            <person name="Todd R.B."/>
            <person name="Tsang A."/>
            <person name="Unkles S.E."/>
            <person name="van de Wiele N."/>
            <person name="van Rossen-Uffink D."/>
            <person name="Oliveira J.V."/>
            <person name="Vesth T.C."/>
            <person name="Visser J."/>
            <person name="Yu J.-H."/>
            <person name="Zhou M."/>
            <person name="Andersen M.R."/>
            <person name="Archer D.B."/>
            <person name="Baker S.E."/>
            <person name="Benoit I."/>
            <person name="Brakhage A.A."/>
            <person name="Braus G.H."/>
            <person name="Fischer R."/>
            <person name="Frisvad J.C."/>
            <person name="Goldman G.H."/>
            <person name="Houbraken J."/>
            <person name="Oakley B."/>
            <person name="Pocsi I."/>
            <person name="Scazzocchio C."/>
            <person name="Seiboth B."/>
            <person name="vanKuyk P.A."/>
            <person name="Wortman J."/>
            <person name="Dyer P.S."/>
            <person name="Grigoriev I.V."/>
        </authorList>
    </citation>
    <scope>NUCLEOTIDE SEQUENCE [LARGE SCALE GENOMIC DNA]</scope>
    <source>
        <strain evidence="7">DTO 134E9</strain>
    </source>
</reference>
<feature type="short sequence motif" description="GXGXXG" evidence="4">
    <location>
        <begin position="18"/>
        <end position="23"/>
    </location>
</feature>
<feature type="short sequence motif" description="GXSXG" evidence="4">
    <location>
        <begin position="58"/>
        <end position="62"/>
    </location>
</feature>
<dbReference type="Pfam" id="PF01734">
    <property type="entry name" value="Patatin"/>
    <property type="match status" value="1"/>
</dbReference>
<dbReference type="Proteomes" id="UP000184383">
    <property type="component" value="Unassembled WGS sequence"/>
</dbReference>
<dbReference type="Gene3D" id="3.40.1090.10">
    <property type="entry name" value="Cytosolic phospholipase A2 catalytic domain"/>
    <property type="match status" value="1"/>
</dbReference>
<dbReference type="InterPro" id="IPR002641">
    <property type="entry name" value="PNPLA_dom"/>
</dbReference>
<evidence type="ECO:0000256" key="1">
    <source>
        <dbReference type="ARBA" id="ARBA00022801"/>
    </source>
</evidence>
<evidence type="ECO:0000256" key="4">
    <source>
        <dbReference type="PROSITE-ProRule" id="PRU01161"/>
    </source>
</evidence>
<dbReference type="STRING" id="1073089.A0A1L9S0V6"/>
<name>A0A1L9S0V6_ASPWE</name>
<dbReference type="PANTHER" id="PTHR24185">
    <property type="entry name" value="CALCIUM-INDEPENDENT PHOSPHOLIPASE A2-GAMMA"/>
    <property type="match status" value="1"/>
</dbReference>
<evidence type="ECO:0000256" key="2">
    <source>
        <dbReference type="ARBA" id="ARBA00022963"/>
    </source>
</evidence>
<dbReference type="GO" id="GO:0046486">
    <property type="term" value="P:glycerolipid metabolic process"/>
    <property type="evidence" value="ECO:0007669"/>
    <property type="project" value="UniProtKB-ARBA"/>
</dbReference>
<keyword evidence="1 4" id="KW-0378">Hydrolase</keyword>
<protein>
    <recommendedName>
        <fullName evidence="5">PNPLA domain-containing protein</fullName>
    </recommendedName>
</protein>
<evidence type="ECO:0000259" key="5">
    <source>
        <dbReference type="PROSITE" id="PS51635"/>
    </source>
</evidence>
<dbReference type="PROSITE" id="PS51635">
    <property type="entry name" value="PNPLA"/>
    <property type="match status" value="1"/>
</dbReference>
<comment type="caution">
    <text evidence="4">Lacks conserved residue(s) required for the propagation of feature annotation.</text>
</comment>
<dbReference type="GO" id="GO:0016020">
    <property type="term" value="C:membrane"/>
    <property type="evidence" value="ECO:0007669"/>
    <property type="project" value="TreeGrafter"/>
</dbReference>
<dbReference type="PANTHER" id="PTHR24185:SF1">
    <property type="entry name" value="CALCIUM-INDEPENDENT PHOSPHOLIPASE A2-GAMMA"/>
    <property type="match status" value="1"/>
</dbReference>
<sequence>MVGLTNTEHPLRLLALDGGGVRGLSELIIIHQLMLRIQRQNNLRSTPKPCDIFDLIGGTSTGGLVAIMLGRLKLSIEEAIDEFRSLAKDVFGERKPIGSDGRFKATNLENAIRSLVGRYGGASESGKEMRLFDSEGEGCKVFVCAKDARDVSRTQLYRSYSCDASDENLDVTICEAARATSAAPTFFKRKKIGAPDREGEFVDGVMGSNNPVKLVLTEAQRIFPPDRPVSCIVSIGTGKKYISQV</sequence>
<evidence type="ECO:0000256" key="3">
    <source>
        <dbReference type="ARBA" id="ARBA00023098"/>
    </source>
</evidence>
<dbReference type="AlphaFoldDB" id="A0A1L9S0V6"/>
<feature type="active site" description="Nucleophile" evidence="4">
    <location>
        <position position="60"/>
    </location>
</feature>
<evidence type="ECO:0000313" key="7">
    <source>
        <dbReference type="Proteomes" id="UP000184383"/>
    </source>
</evidence>
<feature type="active site" description="Proton acceptor" evidence="4">
    <location>
        <position position="203"/>
    </location>
</feature>
<keyword evidence="3 4" id="KW-0443">Lipid metabolism</keyword>
<keyword evidence="2 4" id="KW-0442">Lipid degradation</keyword>
<accession>A0A1L9S0V6</accession>
<dbReference type="GeneID" id="63754568"/>
<dbReference type="GO" id="GO:0016042">
    <property type="term" value="P:lipid catabolic process"/>
    <property type="evidence" value="ECO:0007669"/>
    <property type="project" value="UniProtKB-UniRule"/>
</dbReference>
<dbReference type="RefSeq" id="XP_040694477.1">
    <property type="nucleotide sequence ID" value="XM_040838720.1"/>
</dbReference>
<keyword evidence="7" id="KW-1185">Reference proteome</keyword>
<evidence type="ECO:0000313" key="6">
    <source>
        <dbReference type="EMBL" id="OJJ40801.1"/>
    </source>
</evidence>
<gene>
    <name evidence="6" type="ORF">ASPWEDRAFT_64169</name>
</gene>
<feature type="domain" description="PNPLA" evidence="5">
    <location>
        <begin position="14"/>
        <end position="216"/>
    </location>
</feature>
<dbReference type="EMBL" id="KV878209">
    <property type="protein sequence ID" value="OJJ40801.1"/>
    <property type="molecule type" value="Genomic_DNA"/>
</dbReference>
<dbReference type="GO" id="GO:0047499">
    <property type="term" value="F:calcium-independent phospholipase A2 activity"/>
    <property type="evidence" value="ECO:0007669"/>
    <property type="project" value="TreeGrafter"/>
</dbReference>
<dbReference type="InterPro" id="IPR016035">
    <property type="entry name" value="Acyl_Trfase/lysoPLipase"/>
</dbReference>
<dbReference type="GO" id="GO:0019369">
    <property type="term" value="P:arachidonate metabolic process"/>
    <property type="evidence" value="ECO:0007669"/>
    <property type="project" value="TreeGrafter"/>
</dbReference>
<dbReference type="OrthoDB" id="1658288at2759"/>
<dbReference type="VEuPathDB" id="FungiDB:ASPWEDRAFT_64169"/>
<proteinExistence type="predicted"/>
<dbReference type="SUPFAM" id="SSF52151">
    <property type="entry name" value="FabD/lysophospholipase-like"/>
    <property type="match status" value="1"/>
</dbReference>
<organism evidence="6 7">
    <name type="scientific">Aspergillus wentii DTO 134E9</name>
    <dbReference type="NCBI Taxonomy" id="1073089"/>
    <lineage>
        <taxon>Eukaryota</taxon>
        <taxon>Fungi</taxon>
        <taxon>Dikarya</taxon>
        <taxon>Ascomycota</taxon>
        <taxon>Pezizomycotina</taxon>
        <taxon>Eurotiomycetes</taxon>
        <taxon>Eurotiomycetidae</taxon>
        <taxon>Eurotiales</taxon>
        <taxon>Aspergillaceae</taxon>
        <taxon>Aspergillus</taxon>
        <taxon>Aspergillus subgen. Cremei</taxon>
    </lineage>
</organism>